<dbReference type="InterPro" id="IPR009057">
    <property type="entry name" value="Homeodomain-like_sf"/>
</dbReference>
<organism evidence="6 7">
    <name type="scientific">Oceanobacillus sojae</name>
    <dbReference type="NCBI Taxonomy" id="582851"/>
    <lineage>
        <taxon>Bacteria</taxon>
        <taxon>Bacillati</taxon>
        <taxon>Bacillota</taxon>
        <taxon>Bacilli</taxon>
        <taxon>Bacillales</taxon>
        <taxon>Bacillaceae</taxon>
        <taxon>Oceanobacillus</taxon>
    </lineage>
</organism>
<reference evidence="6 7" key="1">
    <citation type="submission" date="2019-07" db="EMBL/GenBank/DDBJ databases">
        <title>Whole genome shotgun sequence of Oceanobacillus sojae NBRC 105379.</title>
        <authorList>
            <person name="Hosoyama A."/>
            <person name="Uohara A."/>
            <person name="Ohji S."/>
            <person name="Ichikawa N."/>
        </authorList>
    </citation>
    <scope>NUCLEOTIDE SEQUENCE [LARGE SCALE GENOMIC DNA]</scope>
    <source>
        <strain evidence="6 7">NBRC 105379</strain>
    </source>
</reference>
<dbReference type="InterPro" id="IPR001647">
    <property type="entry name" value="HTH_TetR"/>
</dbReference>
<dbReference type="PANTHER" id="PTHR47506:SF1">
    <property type="entry name" value="HTH-TYPE TRANSCRIPTIONAL REGULATOR YJDC"/>
    <property type="match status" value="1"/>
</dbReference>
<accession>A0A511ZNY8</accession>
<evidence type="ECO:0000313" key="7">
    <source>
        <dbReference type="Proteomes" id="UP000321558"/>
    </source>
</evidence>
<dbReference type="PROSITE" id="PS50977">
    <property type="entry name" value="HTH_TETR_2"/>
    <property type="match status" value="1"/>
</dbReference>
<dbReference type="InterPro" id="IPR054156">
    <property type="entry name" value="YxaF_TetR_C"/>
</dbReference>
<dbReference type="RefSeq" id="WP_147212094.1">
    <property type="nucleotide sequence ID" value="NZ_BJYM01000019.1"/>
</dbReference>
<evidence type="ECO:0000256" key="4">
    <source>
        <dbReference type="PROSITE-ProRule" id="PRU00335"/>
    </source>
</evidence>
<dbReference type="Pfam" id="PF21993">
    <property type="entry name" value="TetR_C_13_2"/>
    <property type="match status" value="1"/>
</dbReference>
<evidence type="ECO:0000259" key="5">
    <source>
        <dbReference type="PROSITE" id="PS50977"/>
    </source>
</evidence>
<evidence type="ECO:0000256" key="3">
    <source>
        <dbReference type="ARBA" id="ARBA00023163"/>
    </source>
</evidence>
<keyword evidence="3" id="KW-0804">Transcription</keyword>
<dbReference type="OrthoDB" id="9809772at2"/>
<dbReference type="SUPFAM" id="SSF46689">
    <property type="entry name" value="Homeodomain-like"/>
    <property type="match status" value="1"/>
</dbReference>
<keyword evidence="2 4" id="KW-0238">DNA-binding</keyword>
<dbReference type="Gene3D" id="1.10.357.10">
    <property type="entry name" value="Tetracycline Repressor, domain 2"/>
    <property type="match status" value="1"/>
</dbReference>
<dbReference type="Proteomes" id="UP000321558">
    <property type="component" value="Unassembled WGS sequence"/>
</dbReference>
<keyword evidence="7" id="KW-1185">Reference proteome</keyword>
<dbReference type="PANTHER" id="PTHR47506">
    <property type="entry name" value="TRANSCRIPTIONAL REGULATORY PROTEIN"/>
    <property type="match status" value="1"/>
</dbReference>
<dbReference type="PRINTS" id="PR00455">
    <property type="entry name" value="HTHTETR"/>
</dbReference>
<dbReference type="InterPro" id="IPR036271">
    <property type="entry name" value="Tet_transcr_reg_TetR-rel_C_sf"/>
</dbReference>
<dbReference type="GO" id="GO:0003677">
    <property type="term" value="F:DNA binding"/>
    <property type="evidence" value="ECO:0007669"/>
    <property type="project" value="UniProtKB-UniRule"/>
</dbReference>
<dbReference type="AlphaFoldDB" id="A0A511ZNY8"/>
<name>A0A511ZNY8_9BACI</name>
<dbReference type="SUPFAM" id="SSF48498">
    <property type="entry name" value="Tetracyclin repressor-like, C-terminal domain"/>
    <property type="match status" value="1"/>
</dbReference>
<evidence type="ECO:0000256" key="1">
    <source>
        <dbReference type="ARBA" id="ARBA00023015"/>
    </source>
</evidence>
<protein>
    <submittedName>
        <fullName evidence="6">TetR family transcriptional regulator</fullName>
    </submittedName>
</protein>
<comment type="caution">
    <text evidence="6">The sequence shown here is derived from an EMBL/GenBank/DDBJ whole genome shotgun (WGS) entry which is preliminary data.</text>
</comment>
<dbReference type="EMBL" id="BJYM01000019">
    <property type="protein sequence ID" value="GEN89172.1"/>
    <property type="molecule type" value="Genomic_DNA"/>
</dbReference>
<dbReference type="Pfam" id="PF00440">
    <property type="entry name" value="TetR_N"/>
    <property type="match status" value="1"/>
</dbReference>
<keyword evidence="1" id="KW-0805">Transcription regulation</keyword>
<sequence>MAKKENTETKIIEAGEELIQERGINGFSFADIANKVGIRKASIHYYFPTKLDLVKSVLEHYINHFFASLDERCCHLNSLEEVLSAYTEQFKSSLQKNNQVCLCSMLSMESFSLDNELQEEINTFFNKNVLWLQKKLVEFHIPEEQASPIANHLFVVIQGVQLITQSSRDISYFDSVVSKEIDSITSL</sequence>
<evidence type="ECO:0000256" key="2">
    <source>
        <dbReference type="ARBA" id="ARBA00023125"/>
    </source>
</evidence>
<evidence type="ECO:0000313" key="6">
    <source>
        <dbReference type="EMBL" id="GEN89172.1"/>
    </source>
</evidence>
<gene>
    <name evidence="6" type="ORF">OSO01_39110</name>
</gene>
<feature type="DNA-binding region" description="H-T-H motif" evidence="4">
    <location>
        <begin position="28"/>
        <end position="47"/>
    </location>
</feature>
<proteinExistence type="predicted"/>
<feature type="domain" description="HTH tetR-type" evidence="5">
    <location>
        <begin position="5"/>
        <end position="65"/>
    </location>
</feature>